<keyword evidence="2" id="KW-1185">Reference proteome</keyword>
<organism evidence="1 2">
    <name type="scientific">Paenisporosarcina quisquiliarum</name>
    <dbReference type="NCBI Taxonomy" id="365346"/>
    <lineage>
        <taxon>Bacteria</taxon>
        <taxon>Bacillati</taxon>
        <taxon>Bacillota</taxon>
        <taxon>Bacilli</taxon>
        <taxon>Bacillales</taxon>
        <taxon>Caryophanaceae</taxon>
        <taxon>Paenisporosarcina</taxon>
    </lineage>
</organism>
<name>A0A9X3RFB0_9BACL</name>
<dbReference type="AlphaFoldDB" id="A0A9X3RFB0"/>
<accession>A0A9X3RFB0</accession>
<dbReference type="Proteomes" id="UP001152173">
    <property type="component" value="Unassembled WGS sequence"/>
</dbReference>
<dbReference type="EMBL" id="JAMKBJ010000017">
    <property type="protein sequence ID" value="MCZ8538472.1"/>
    <property type="molecule type" value="Genomic_DNA"/>
</dbReference>
<sequence>MKKKLVITLFAAVIVLGFSTQDRTHADAQIPKITSIQPIGGTYVALNN</sequence>
<evidence type="ECO:0000313" key="2">
    <source>
        <dbReference type="Proteomes" id="UP001152173"/>
    </source>
</evidence>
<reference evidence="1" key="1">
    <citation type="submission" date="2022-05" db="EMBL/GenBank/DDBJ databases">
        <authorList>
            <person name="Colautti A."/>
            <person name="Iacumin L."/>
        </authorList>
    </citation>
    <scope>NUCLEOTIDE SEQUENCE</scope>
    <source>
        <strain evidence="1">SK 55</strain>
    </source>
</reference>
<proteinExistence type="predicted"/>
<protein>
    <submittedName>
        <fullName evidence="1">Uncharacterized protein</fullName>
    </submittedName>
</protein>
<gene>
    <name evidence="1" type="ORF">M9R32_14850</name>
</gene>
<evidence type="ECO:0000313" key="1">
    <source>
        <dbReference type="EMBL" id="MCZ8538472.1"/>
    </source>
</evidence>
<comment type="caution">
    <text evidence="1">The sequence shown here is derived from an EMBL/GenBank/DDBJ whole genome shotgun (WGS) entry which is preliminary data.</text>
</comment>
<dbReference type="RefSeq" id="WP_269927538.1">
    <property type="nucleotide sequence ID" value="NZ_JAMKBJ010000017.1"/>
</dbReference>